<dbReference type="GO" id="GO:0016491">
    <property type="term" value="F:oxidoreductase activity"/>
    <property type="evidence" value="ECO:0007669"/>
    <property type="project" value="UniProtKB-KW"/>
</dbReference>
<accession>A0A9P4QQ43</accession>
<evidence type="ECO:0000313" key="6">
    <source>
        <dbReference type="EMBL" id="KAF2729640.1"/>
    </source>
</evidence>
<evidence type="ECO:0000256" key="3">
    <source>
        <dbReference type="ARBA" id="ARBA00022827"/>
    </source>
</evidence>
<keyword evidence="2" id="KW-0285">Flavoprotein</keyword>
<organism evidence="6 7">
    <name type="scientific">Polyplosphaeria fusca</name>
    <dbReference type="NCBI Taxonomy" id="682080"/>
    <lineage>
        <taxon>Eukaryota</taxon>
        <taxon>Fungi</taxon>
        <taxon>Dikarya</taxon>
        <taxon>Ascomycota</taxon>
        <taxon>Pezizomycotina</taxon>
        <taxon>Dothideomycetes</taxon>
        <taxon>Pleosporomycetidae</taxon>
        <taxon>Pleosporales</taxon>
        <taxon>Tetraplosphaeriaceae</taxon>
        <taxon>Polyplosphaeria</taxon>
    </lineage>
</organism>
<dbReference type="Gene3D" id="3.30.465.10">
    <property type="match status" value="1"/>
</dbReference>
<dbReference type="InterPro" id="IPR036318">
    <property type="entry name" value="FAD-bd_PCMH-like_sf"/>
</dbReference>
<comment type="caution">
    <text evidence="6">The sequence shown here is derived from an EMBL/GenBank/DDBJ whole genome shotgun (WGS) entry which is preliminary data.</text>
</comment>
<evidence type="ECO:0000259" key="5">
    <source>
        <dbReference type="PROSITE" id="PS51387"/>
    </source>
</evidence>
<evidence type="ECO:0000256" key="1">
    <source>
        <dbReference type="ARBA" id="ARBA00005466"/>
    </source>
</evidence>
<feature type="domain" description="FAD-binding PCMH-type" evidence="5">
    <location>
        <begin position="34"/>
        <end position="212"/>
    </location>
</feature>
<dbReference type="PANTHER" id="PTHR42973:SF7">
    <property type="entry name" value="FAD-BINDING PCMH-TYPE DOMAIN-CONTAINING PROTEIN"/>
    <property type="match status" value="1"/>
</dbReference>
<comment type="similarity">
    <text evidence="1">Belongs to the oxygen-dependent FAD-linked oxidoreductase family.</text>
</comment>
<dbReference type="PANTHER" id="PTHR42973">
    <property type="entry name" value="BINDING OXIDOREDUCTASE, PUTATIVE (AFU_ORTHOLOGUE AFUA_1G17690)-RELATED"/>
    <property type="match status" value="1"/>
</dbReference>
<dbReference type="PROSITE" id="PS51387">
    <property type="entry name" value="FAD_PCMH"/>
    <property type="match status" value="1"/>
</dbReference>
<dbReference type="InterPro" id="IPR050416">
    <property type="entry name" value="FAD-linked_Oxidoreductase"/>
</dbReference>
<dbReference type="InterPro" id="IPR006094">
    <property type="entry name" value="Oxid_FAD_bind_N"/>
</dbReference>
<sequence length="479" mass="51496">MADLNAALPSTCSITIPTADTELHDVVPRWSNHGVSLPYAVVTPSTVEDLTSTISFATANHKKIIPANGGHGSFVPINGETIYLDMRNFNAITLDEEHGTVKIEGGCVSKDVLTYLAGQGWYTTLPNSNAVGVIGSFLGGLSHALNGMKGFGIDHVQAITIVPFSHPDGFTPHPITLTTASTGEEKALFNALCGAGHGLGIITSLTLTAWPIPCLNMTNDQIWTRRLIFPPTQIEAAARLYTSLLPPPAELNHVLGFLRAPPTAPVPGAPMVLLSLSYFGPAAAADEACKATYEEEYTSKAITAVTGTTGFANMNDAFDAINAHAGYKEYHGCFCAEVDAASIVSAFEDWVRFSAKDAPARSRSYVVIGAWSTEALLKNAGKTGEKFFAARDRGVFVQATPWYSELGVKGEADAWGKGVVKKLRERDRAVGRRDWCFANNVLAGQDVREVYSEDMIAKIGDVRRVWDKNFVGWGIVDGW</sequence>
<protein>
    <submittedName>
        <fullName evidence="6">FAD-binding domain-containing protein</fullName>
    </submittedName>
</protein>
<name>A0A9P4QQ43_9PLEO</name>
<dbReference type="Pfam" id="PF01565">
    <property type="entry name" value="FAD_binding_4"/>
    <property type="match status" value="1"/>
</dbReference>
<reference evidence="6" key="1">
    <citation type="journal article" date="2020" name="Stud. Mycol.">
        <title>101 Dothideomycetes genomes: a test case for predicting lifestyles and emergence of pathogens.</title>
        <authorList>
            <person name="Haridas S."/>
            <person name="Albert R."/>
            <person name="Binder M."/>
            <person name="Bloem J."/>
            <person name="Labutti K."/>
            <person name="Salamov A."/>
            <person name="Andreopoulos B."/>
            <person name="Baker S."/>
            <person name="Barry K."/>
            <person name="Bills G."/>
            <person name="Bluhm B."/>
            <person name="Cannon C."/>
            <person name="Castanera R."/>
            <person name="Culley D."/>
            <person name="Daum C."/>
            <person name="Ezra D."/>
            <person name="Gonzalez J."/>
            <person name="Henrissat B."/>
            <person name="Kuo A."/>
            <person name="Liang C."/>
            <person name="Lipzen A."/>
            <person name="Lutzoni F."/>
            <person name="Magnuson J."/>
            <person name="Mondo S."/>
            <person name="Nolan M."/>
            <person name="Ohm R."/>
            <person name="Pangilinan J."/>
            <person name="Park H.-J."/>
            <person name="Ramirez L."/>
            <person name="Alfaro M."/>
            <person name="Sun H."/>
            <person name="Tritt A."/>
            <person name="Yoshinaga Y."/>
            <person name="Zwiers L.-H."/>
            <person name="Turgeon B."/>
            <person name="Goodwin S."/>
            <person name="Spatafora J."/>
            <person name="Crous P."/>
            <person name="Grigoriev I."/>
        </authorList>
    </citation>
    <scope>NUCLEOTIDE SEQUENCE</scope>
    <source>
        <strain evidence="6">CBS 125425</strain>
    </source>
</reference>
<proteinExistence type="inferred from homology"/>
<keyword evidence="3" id="KW-0274">FAD</keyword>
<dbReference type="GO" id="GO:0071949">
    <property type="term" value="F:FAD binding"/>
    <property type="evidence" value="ECO:0007669"/>
    <property type="project" value="InterPro"/>
</dbReference>
<dbReference type="SUPFAM" id="SSF56176">
    <property type="entry name" value="FAD-binding/transporter-associated domain-like"/>
    <property type="match status" value="1"/>
</dbReference>
<dbReference type="Proteomes" id="UP000799444">
    <property type="component" value="Unassembled WGS sequence"/>
</dbReference>
<evidence type="ECO:0000313" key="7">
    <source>
        <dbReference type="Proteomes" id="UP000799444"/>
    </source>
</evidence>
<gene>
    <name evidence="6" type="ORF">EJ04DRAFT_501981</name>
</gene>
<dbReference type="Gene3D" id="3.40.462.20">
    <property type="match status" value="1"/>
</dbReference>
<evidence type="ECO:0000256" key="2">
    <source>
        <dbReference type="ARBA" id="ARBA00022630"/>
    </source>
</evidence>
<dbReference type="EMBL" id="ML996239">
    <property type="protein sequence ID" value="KAF2729640.1"/>
    <property type="molecule type" value="Genomic_DNA"/>
</dbReference>
<dbReference type="OrthoDB" id="415825at2759"/>
<keyword evidence="4" id="KW-0560">Oxidoreductase</keyword>
<dbReference type="AlphaFoldDB" id="A0A9P4QQ43"/>
<keyword evidence="7" id="KW-1185">Reference proteome</keyword>
<dbReference type="InterPro" id="IPR016169">
    <property type="entry name" value="FAD-bd_PCMH_sub2"/>
</dbReference>
<evidence type="ECO:0000256" key="4">
    <source>
        <dbReference type="ARBA" id="ARBA00023002"/>
    </source>
</evidence>
<dbReference type="InterPro" id="IPR016166">
    <property type="entry name" value="FAD-bd_PCMH"/>
</dbReference>